<sequence>MFVVRSLFRRSIGALCPTPIVMRAVMPVSPLRGYVTPGPGSKSRRVPVPVGVKPTIGAYSIKDNPGARKKKKRVGRGLGGGRGKTSGRGHKGYNARASKSRPVPGFEGGQAGILKAIPQLGNNKGSKPKIARVHLDTIQHWIDRGRLNAGSVIGIRELVESGCIKTVKDGVVILARGGQFLKSKIELQVTHASQRSIALIEAQGGSVTCFDYDRKTIRALLHPEKFLGAPAPSSPFSSSVPSRYFDAARRGYLAGKVDQIMERVNAMKEKEKERARAK</sequence>
<feature type="region of interest" description="Disordered" evidence="4">
    <location>
        <begin position="59"/>
        <end position="104"/>
    </location>
</feature>
<comment type="caution">
    <text evidence="6">The sequence shown here is derived from an EMBL/GenBank/DDBJ whole genome shotgun (WGS) entry which is preliminary data.</text>
</comment>
<dbReference type="HAMAP" id="MF_01341">
    <property type="entry name" value="Ribosomal_uL15"/>
    <property type="match status" value="1"/>
</dbReference>
<dbReference type="InterPro" id="IPR021131">
    <property type="entry name" value="Ribosomal_uL15/eL18"/>
</dbReference>
<evidence type="ECO:0000313" key="6">
    <source>
        <dbReference type="EMBL" id="TPX72093.1"/>
    </source>
</evidence>
<dbReference type="STRING" id="246404.A0A507F757"/>
<dbReference type="Gene3D" id="3.100.10.10">
    <property type="match status" value="1"/>
</dbReference>
<evidence type="ECO:0000256" key="4">
    <source>
        <dbReference type="SAM" id="MobiDB-lite"/>
    </source>
</evidence>
<dbReference type="SUPFAM" id="SSF52080">
    <property type="entry name" value="Ribosomal proteins L15p and L18e"/>
    <property type="match status" value="1"/>
</dbReference>
<feature type="domain" description="Large ribosomal subunit protein uL15/eL18" evidence="5">
    <location>
        <begin position="133"/>
        <end position="208"/>
    </location>
</feature>
<protein>
    <recommendedName>
        <fullName evidence="5">Large ribosomal subunit protein uL15/eL18 domain-containing protein</fullName>
    </recommendedName>
</protein>
<accession>A0A507F757</accession>
<dbReference type="GO" id="GO:0003735">
    <property type="term" value="F:structural constituent of ribosome"/>
    <property type="evidence" value="ECO:0007669"/>
    <property type="project" value="InterPro"/>
</dbReference>
<evidence type="ECO:0000256" key="3">
    <source>
        <dbReference type="ARBA" id="ARBA00023274"/>
    </source>
</evidence>
<dbReference type="GO" id="GO:0006412">
    <property type="term" value="P:translation"/>
    <property type="evidence" value="ECO:0007669"/>
    <property type="project" value="InterPro"/>
</dbReference>
<evidence type="ECO:0000256" key="2">
    <source>
        <dbReference type="ARBA" id="ARBA00022980"/>
    </source>
</evidence>
<dbReference type="InterPro" id="IPR036227">
    <property type="entry name" value="Ribosomal_uL15/eL18_sf"/>
</dbReference>
<dbReference type="PANTHER" id="PTHR12934">
    <property type="entry name" value="50S RIBOSOMAL PROTEIN L15"/>
    <property type="match status" value="1"/>
</dbReference>
<keyword evidence="2" id="KW-0689">Ribosomal protein</keyword>
<dbReference type="Proteomes" id="UP000320333">
    <property type="component" value="Unassembled WGS sequence"/>
</dbReference>
<gene>
    <name evidence="6" type="ORF">CcCBS67573_g05903</name>
</gene>
<dbReference type="Pfam" id="PF00828">
    <property type="entry name" value="Ribosomal_L27A"/>
    <property type="match status" value="1"/>
</dbReference>
<comment type="similarity">
    <text evidence="1">Belongs to the universal ribosomal protein uL15 family.</text>
</comment>
<dbReference type="GO" id="GO:0005762">
    <property type="term" value="C:mitochondrial large ribosomal subunit"/>
    <property type="evidence" value="ECO:0007669"/>
    <property type="project" value="TreeGrafter"/>
</dbReference>
<keyword evidence="3" id="KW-0687">Ribonucleoprotein</keyword>
<proteinExistence type="inferred from homology"/>
<evidence type="ECO:0000313" key="7">
    <source>
        <dbReference type="Proteomes" id="UP000320333"/>
    </source>
</evidence>
<dbReference type="InterPro" id="IPR030878">
    <property type="entry name" value="Ribosomal_uL15"/>
</dbReference>
<evidence type="ECO:0000256" key="1">
    <source>
        <dbReference type="ARBA" id="ARBA00007320"/>
    </source>
</evidence>
<reference evidence="6 7" key="1">
    <citation type="journal article" date="2019" name="Sci. Rep.">
        <title>Comparative genomics of chytrid fungi reveal insights into the obligate biotrophic and pathogenic lifestyle of Synchytrium endobioticum.</title>
        <authorList>
            <person name="van de Vossenberg B.T.L.H."/>
            <person name="Warris S."/>
            <person name="Nguyen H.D.T."/>
            <person name="van Gent-Pelzer M.P.E."/>
            <person name="Joly D.L."/>
            <person name="van de Geest H.C."/>
            <person name="Bonants P.J.M."/>
            <person name="Smith D.S."/>
            <person name="Levesque C.A."/>
            <person name="van der Lee T.A.J."/>
        </authorList>
    </citation>
    <scope>NUCLEOTIDE SEQUENCE [LARGE SCALE GENOMIC DNA]</scope>
    <source>
        <strain evidence="6 7">CBS 675.73</strain>
    </source>
</reference>
<dbReference type="OrthoDB" id="361383at2759"/>
<name>A0A507F757_9FUNG</name>
<dbReference type="InterPro" id="IPR005749">
    <property type="entry name" value="Ribosomal_uL15_bac-type"/>
</dbReference>
<dbReference type="AlphaFoldDB" id="A0A507F757"/>
<organism evidence="6 7">
    <name type="scientific">Chytriomyces confervae</name>
    <dbReference type="NCBI Taxonomy" id="246404"/>
    <lineage>
        <taxon>Eukaryota</taxon>
        <taxon>Fungi</taxon>
        <taxon>Fungi incertae sedis</taxon>
        <taxon>Chytridiomycota</taxon>
        <taxon>Chytridiomycota incertae sedis</taxon>
        <taxon>Chytridiomycetes</taxon>
        <taxon>Chytridiales</taxon>
        <taxon>Chytriomycetaceae</taxon>
        <taxon>Chytriomyces</taxon>
    </lineage>
</organism>
<dbReference type="PANTHER" id="PTHR12934:SF11">
    <property type="entry name" value="LARGE RIBOSOMAL SUBUNIT PROTEIN UL15M"/>
    <property type="match status" value="1"/>
</dbReference>
<keyword evidence="7" id="KW-1185">Reference proteome</keyword>
<evidence type="ECO:0000259" key="5">
    <source>
        <dbReference type="Pfam" id="PF00828"/>
    </source>
</evidence>
<dbReference type="EMBL" id="QEAP01000230">
    <property type="protein sequence ID" value="TPX72093.1"/>
    <property type="molecule type" value="Genomic_DNA"/>
</dbReference>
<dbReference type="NCBIfam" id="TIGR01071">
    <property type="entry name" value="rplO_bact"/>
    <property type="match status" value="1"/>
</dbReference>